<evidence type="ECO:0000313" key="2">
    <source>
        <dbReference type="EMBL" id="CEA08273.1"/>
    </source>
</evidence>
<accession>A0A078MLW2</accession>
<proteinExistence type="predicted"/>
<dbReference type="InterPro" id="IPR054409">
    <property type="entry name" value="X25_BaPul-like"/>
</dbReference>
<reference evidence="2" key="1">
    <citation type="submission" date="2014-07" db="EMBL/GenBank/DDBJ databases">
        <authorList>
            <person name="Urmite Genomes Urmite Genomes"/>
        </authorList>
    </citation>
    <scope>NUCLEOTIDE SEQUENCE</scope>
    <source>
        <strain evidence="2">11W110_air</strain>
    </source>
</reference>
<dbReference type="GO" id="GO:0005975">
    <property type="term" value="P:carbohydrate metabolic process"/>
    <property type="evidence" value="ECO:0007669"/>
    <property type="project" value="UniProtKB-ARBA"/>
</dbReference>
<dbReference type="PATRIC" id="fig|1461584.3.peg.1602"/>
<name>A0A078MLW2_9MICC</name>
<evidence type="ECO:0000259" key="1">
    <source>
        <dbReference type="Pfam" id="PF22058"/>
    </source>
</evidence>
<dbReference type="Pfam" id="PF22058">
    <property type="entry name" value="X25_BaPul_like"/>
    <property type="match status" value="1"/>
</dbReference>
<sequence length="270" mass="28103">MAKNTVANTALRLRAVLEILAREEPAAPTKVSRDEVLQGALARVPLQDREAEVLASGVARGERALTTATAKLVKAGWIIKQGRAGWSITAQGRKALTEFPETDRLIAALDGAPAAGGGADVEAVRPDPAAATEEVLEEAVAAAAGVAAPETGEAHGAHAGAFPQEPSFPQPDAVVIAGSFGDALGGDWNPAAEQGRLSFDRSDELWKLTVDLPAGSYEFKVALDGSWTENYGQGAFRDGANIELHHDGGPLTFLYDHATHAVVTKPDTSG</sequence>
<dbReference type="SUPFAM" id="SSF81296">
    <property type="entry name" value="E set domains"/>
    <property type="match status" value="1"/>
</dbReference>
<dbReference type="InterPro" id="IPR013783">
    <property type="entry name" value="Ig-like_fold"/>
</dbReference>
<dbReference type="Gene3D" id="2.60.40.10">
    <property type="entry name" value="Immunoglobulins"/>
    <property type="match status" value="1"/>
</dbReference>
<feature type="domain" description="Amylopullulanase X25" evidence="1">
    <location>
        <begin position="174"/>
        <end position="262"/>
    </location>
</feature>
<dbReference type="CDD" id="cd12962">
    <property type="entry name" value="X25_BaPul_like"/>
    <property type="match status" value="1"/>
</dbReference>
<organism evidence="2">
    <name type="scientific">Arthrobacter saudimassiliensis</name>
    <dbReference type="NCBI Taxonomy" id="1461584"/>
    <lineage>
        <taxon>Bacteria</taxon>
        <taxon>Bacillati</taxon>
        <taxon>Actinomycetota</taxon>
        <taxon>Actinomycetes</taxon>
        <taxon>Micrococcales</taxon>
        <taxon>Micrococcaceae</taxon>
        <taxon>Arthrobacter</taxon>
    </lineage>
</organism>
<dbReference type="EMBL" id="LN483070">
    <property type="protein sequence ID" value="CEA08273.1"/>
    <property type="molecule type" value="Genomic_DNA"/>
</dbReference>
<dbReference type="AlphaFoldDB" id="A0A078MLW2"/>
<gene>
    <name evidence="2" type="primary">apu</name>
    <name evidence="2" type="ORF">BN1051_01613</name>
</gene>
<dbReference type="InterPro" id="IPR014756">
    <property type="entry name" value="Ig_E-set"/>
</dbReference>
<protein>
    <submittedName>
        <fullName evidence="2">Amylopullulanase</fullName>
    </submittedName>
</protein>